<feature type="region of interest" description="Disordered" evidence="6">
    <location>
        <begin position="380"/>
        <end position="401"/>
    </location>
</feature>
<evidence type="ECO:0000256" key="7">
    <source>
        <dbReference type="SAM" id="Phobius"/>
    </source>
</evidence>
<dbReference type="InterPro" id="IPR036259">
    <property type="entry name" value="MFS_trans_sf"/>
</dbReference>
<feature type="transmembrane region" description="Helical" evidence="7">
    <location>
        <begin position="247"/>
        <end position="266"/>
    </location>
</feature>
<dbReference type="GO" id="GO:0008506">
    <property type="term" value="F:sucrose:proton symporter activity"/>
    <property type="evidence" value="ECO:0007669"/>
    <property type="project" value="TreeGrafter"/>
</dbReference>
<evidence type="ECO:0000313" key="9">
    <source>
        <dbReference type="EMBL" id="KAG8549639.1"/>
    </source>
</evidence>
<keyword evidence="4 7" id="KW-1133">Transmembrane helix</keyword>
<feature type="transmembrane region" description="Helical" evidence="7">
    <location>
        <begin position="31"/>
        <end position="50"/>
    </location>
</feature>
<feature type="transmembrane region" description="Helical" evidence="7">
    <location>
        <begin position="349"/>
        <end position="371"/>
    </location>
</feature>
<keyword evidence="8" id="KW-0732">Signal</keyword>
<evidence type="ECO:0000256" key="6">
    <source>
        <dbReference type="SAM" id="MobiDB-lite"/>
    </source>
</evidence>
<evidence type="ECO:0000256" key="2">
    <source>
        <dbReference type="ARBA" id="ARBA00022448"/>
    </source>
</evidence>
<dbReference type="Gene3D" id="1.20.1250.20">
    <property type="entry name" value="MFS general substrate transporter like domains"/>
    <property type="match status" value="1"/>
</dbReference>
<dbReference type="PANTHER" id="PTHR19432">
    <property type="entry name" value="SUGAR TRANSPORTER"/>
    <property type="match status" value="1"/>
</dbReference>
<name>A0AAV6ZJQ7_ENGPU</name>
<evidence type="ECO:0008006" key="11">
    <source>
        <dbReference type="Google" id="ProtNLM"/>
    </source>
</evidence>
<comment type="subcellular location">
    <subcellularLocation>
        <location evidence="1">Membrane</location>
        <topology evidence="1">Multi-pass membrane protein</topology>
    </subcellularLocation>
</comment>
<evidence type="ECO:0000313" key="10">
    <source>
        <dbReference type="Proteomes" id="UP000824782"/>
    </source>
</evidence>
<keyword evidence="10" id="KW-1185">Reference proteome</keyword>
<dbReference type="EMBL" id="WNYA01000154">
    <property type="protein sequence ID" value="KAG8549639.1"/>
    <property type="molecule type" value="Genomic_DNA"/>
</dbReference>
<reference evidence="9" key="1">
    <citation type="thesis" date="2020" institute="ProQuest LLC" country="789 East Eisenhower Parkway, Ann Arbor, MI, USA">
        <title>Comparative Genomics and Chromosome Evolution.</title>
        <authorList>
            <person name="Mudd A.B."/>
        </authorList>
    </citation>
    <scope>NUCLEOTIDE SEQUENCE</scope>
    <source>
        <strain evidence="9">237g6f4</strain>
        <tissue evidence="9">Blood</tissue>
    </source>
</reference>
<feature type="signal peptide" evidence="8">
    <location>
        <begin position="1"/>
        <end position="26"/>
    </location>
</feature>
<dbReference type="Proteomes" id="UP000824782">
    <property type="component" value="Unassembled WGS sequence"/>
</dbReference>
<dbReference type="SUPFAM" id="SSF103473">
    <property type="entry name" value="MFS general substrate transporter"/>
    <property type="match status" value="1"/>
</dbReference>
<proteinExistence type="predicted"/>
<sequence>MYNTLWWCALTCPILWFPGLPEQSKALTWFLSPILGLIFTPLIGSANFCAEGHRRADPRLPAGTWPVRRAGTWPLNIKPFRQASVEAIGYMLGGWTATRLFSSRYLFKSQQKSCSFAAIIFNVSVGFTSSVLKKNDTAPARPPLDDEADTLSSVEAEQHLAPCPPQHHQREEPYSMFRTRHMILTPPYYTFSFHTTGKVVAPTRYRFRRANAIPALIQMGCWGLVIYAATAAIAQKYLDNYDLSIKIIYILGTLGFSIGTAVMFIFPNVYVSMIMISTMGIVSMSISYCPYALLGQYHEMKEYIHHSPGNSKRGFGIDCAILSCQVYISQILVASALGAVVDFVSTVRVIPLVASIGSFLGFLTAAFLVIYPEVPDENKEEAKRQAAPDVTITNGMDPEKPLVLKLSPKGQAAVTPEVESESAV</sequence>
<evidence type="ECO:0000256" key="8">
    <source>
        <dbReference type="SAM" id="SignalP"/>
    </source>
</evidence>
<feature type="chain" id="PRO_5043764782" description="Solute carrier family 45 member 4" evidence="8">
    <location>
        <begin position="27"/>
        <end position="424"/>
    </location>
</feature>
<feature type="transmembrane region" description="Helical" evidence="7">
    <location>
        <begin position="272"/>
        <end position="294"/>
    </location>
</feature>
<gene>
    <name evidence="9" type="ORF">GDO81_020367</name>
</gene>
<keyword evidence="2" id="KW-0813">Transport</keyword>
<protein>
    <recommendedName>
        <fullName evidence="11">Solute carrier family 45 member 4</fullName>
    </recommendedName>
</protein>
<evidence type="ECO:0000256" key="4">
    <source>
        <dbReference type="ARBA" id="ARBA00022989"/>
    </source>
</evidence>
<organism evidence="9 10">
    <name type="scientific">Engystomops pustulosus</name>
    <name type="common">Tungara frog</name>
    <name type="synonym">Physalaemus pustulosus</name>
    <dbReference type="NCBI Taxonomy" id="76066"/>
    <lineage>
        <taxon>Eukaryota</taxon>
        <taxon>Metazoa</taxon>
        <taxon>Chordata</taxon>
        <taxon>Craniata</taxon>
        <taxon>Vertebrata</taxon>
        <taxon>Euteleostomi</taxon>
        <taxon>Amphibia</taxon>
        <taxon>Batrachia</taxon>
        <taxon>Anura</taxon>
        <taxon>Neobatrachia</taxon>
        <taxon>Hyloidea</taxon>
        <taxon>Leptodactylidae</taxon>
        <taxon>Leiuperinae</taxon>
        <taxon>Engystomops</taxon>
    </lineage>
</organism>
<evidence type="ECO:0000256" key="3">
    <source>
        <dbReference type="ARBA" id="ARBA00022692"/>
    </source>
</evidence>
<dbReference type="AlphaFoldDB" id="A0AAV6ZJQ7"/>
<dbReference type="PANTHER" id="PTHR19432:SF7">
    <property type="entry name" value="SOLUTE CARRIER FAMILY 45 MEMBER 4"/>
    <property type="match status" value="1"/>
</dbReference>
<keyword evidence="3 7" id="KW-0812">Transmembrane</keyword>
<comment type="caution">
    <text evidence="9">The sequence shown here is derived from an EMBL/GenBank/DDBJ whole genome shotgun (WGS) entry which is preliminary data.</text>
</comment>
<feature type="transmembrane region" description="Helical" evidence="7">
    <location>
        <begin position="315"/>
        <end position="337"/>
    </location>
</feature>
<feature type="transmembrane region" description="Helical" evidence="7">
    <location>
        <begin position="212"/>
        <end position="235"/>
    </location>
</feature>
<accession>A0AAV6ZJQ7</accession>
<keyword evidence="5 7" id="KW-0472">Membrane</keyword>
<evidence type="ECO:0000256" key="1">
    <source>
        <dbReference type="ARBA" id="ARBA00004141"/>
    </source>
</evidence>
<dbReference type="GO" id="GO:0016020">
    <property type="term" value="C:membrane"/>
    <property type="evidence" value="ECO:0007669"/>
    <property type="project" value="UniProtKB-SubCell"/>
</dbReference>
<evidence type="ECO:0000256" key="5">
    <source>
        <dbReference type="ARBA" id="ARBA00023136"/>
    </source>
</evidence>